<sequence>MPTPRTPCLTSKVRGLRGATSQLPFSTSQQSQGFDSSNHIFASLASLLQQWLNTYNSNGHTILPGLVPEGTLLYHGTTHDIQPTGFEWLVFDAEMSYAIIAGWVGPSTLRIYSRTRTLRVLYCDGQSARIGLDGTLDSQYLSITLSHIGIISLIEIIQGGTIRAPNSFVLLVKSRDSRAFRMVSLYDRVTSLARWRAREGIELEGDKHRLITIDQADASLVKRRLRQVLARKAEDEWRHQLGEDQIGFQSFVPSSIAAQAVIYPAPMPYLDLAAFRDSGAHSIGPALDRCTIAFTSGLRHGFRLTESELVIISAIEKTLGRVCGTLLEIVDQILQVQFPCNQHLSPDPNILEQRVSDRVFFWKKKMVNDLRQWLGGHDDERFPRRCEWDEQCAIPNWPLVRFRDPGRFPGSNKDRSKPICVSRDVSRWIVSDTVFPPRSPWDLGSIQPH</sequence>
<dbReference type="PANTHER" id="PTHR35204:SF1">
    <property type="entry name" value="ENTEROTOXIN"/>
    <property type="match status" value="1"/>
</dbReference>
<accession>A0A9P6NQ34</accession>
<comment type="caution">
    <text evidence="1">The sequence shown here is derived from an EMBL/GenBank/DDBJ whole genome shotgun (WGS) entry which is preliminary data.</text>
</comment>
<proteinExistence type="predicted"/>
<keyword evidence="2" id="KW-1185">Reference proteome</keyword>
<reference evidence="1" key="1">
    <citation type="submission" date="2013-11" db="EMBL/GenBank/DDBJ databases">
        <title>Genome sequence of the fusiform rust pathogen reveals effectors for host alternation and coevolution with pine.</title>
        <authorList>
            <consortium name="DOE Joint Genome Institute"/>
            <person name="Smith K."/>
            <person name="Pendleton A."/>
            <person name="Kubisiak T."/>
            <person name="Anderson C."/>
            <person name="Salamov A."/>
            <person name="Aerts A."/>
            <person name="Riley R."/>
            <person name="Clum A."/>
            <person name="Lindquist E."/>
            <person name="Ence D."/>
            <person name="Campbell M."/>
            <person name="Kronenberg Z."/>
            <person name="Feau N."/>
            <person name="Dhillon B."/>
            <person name="Hamelin R."/>
            <person name="Burleigh J."/>
            <person name="Smith J."/>
            <person name="Yandell M."/>
            <person name="Nelson C."/>
            <person name="Grigoriev I."/>
            <person name="Davis J."/>
        </authorList>
    </citation>
    <scope>NUCLEOTIDE SEQUENCE</scope>
    <source>
        <strain evidence="1">G11</strain>
    </source>
</reference>
<name>A0A9P6NQ34_9BASI</name>
<dbReference type="InterPro" id="IPR038921">
    <property type="entry name" value="YOR389W-like"/>
</dbReference>
<organism evidence="1 2">
    <name type="scientific">Cronartium quercuum f. sp. fusiforme G11</name>
    <dbReference type="NCBI Taxonomy" id="708437"/>
    <lineage>
        <taxon>Eukaryota</taxon>
        <taxon>Fungi</taxon>
        <taxon>Dikarya</taxon>
        <taxon>Basidiomycota</taxon>
        <taxon>Pucciniomycotina</taxon>
        <taxon>Pucciniomycetes</taxon>
        <taxon>Pucciniales</taxon>
        <taxon>Coleosporiaceae</taxon>
        <taxon>Cronartium</taxon>
    </lineage>
</organism>
<dbReference type="OrthoDB" id="10261782at2759"/>
<dbReference type="EMBL" id="MU167239">
    <property type="protein sequence ID" value="KAG0148189.1"/>
    <property type="molecule type" value="Genomic_DNA"/>
</dbReference>
<dbReference type="AlphaFoldDB" id="A0A9P6NQ34"/>
<gene>
    <name evidence="1" type="ORF">CROQUDRAFT_90521</name>
</gene>
<protein>
    <submittedName>
        <fullName evidence="1">Uncharacterized protein</fullName>
    </submittedName>
</protein>
<evidence type="ECO:0000313" key="1">
    <source>
        <dbReference type="EMBL" id="KAG0148189.1"/>
    </source>
</evidence>
<dbReference type="PANTHER" id="PTHR35204">
    <property type="entry name" value="YALI0A21131P"/>
    <property type="match status" value="1"/>
</dbReference>
<evidence type="ECO:0000313" key="2">
    <source>
        <dbReference type="Proteomes" id="UP000886653"/>
    </source>
</evidence>
<dbReference type="Proteomes" id="UP000886653">
    <property type="component" value="Unassembled WGS sequence"/>
</dbReference>